<evidence type="ECO:0000313" key="2">
    <source>
        <dbReference type="EMBL" id="KAK0743355.1"/>
    </source>
</evidence>
<dbReference type="AlphaFoldDB" id="A0AA40K2H2"/>
<proteinExistence type="predicted"/>
<keyword evidence="3" id="KW-1185">Reference proteome</keyword>
<dbReference type="Proteomes" id="UP001172155">
    <property type="component" value="Unassembled WGS sequence"/>
</dbReference>
<dbReference type="EMBL" id="JAUKUD010000005">
    <property type="protein sequence ID" value="KAK0743355.1"/>
    <property type="molecule type" value="Genomic_DNA"/>
</dbReference>
<accession>A0AA40K2H2</accession>
<comment type="caution">
    <text evidence="2">The sequence shown here is derived from an EMBL/GenBank/DDBJ whole genome shotgun (WGS) entry which is preliminary data.</text>
</comment>
<feature type="compositionally biased region" description="Acidic residues" evidence="1">
    <location>
        <begin position="125"/>
        <end position="140"/>
    </location>
</feature>
<gene>
    <name evidence="2" type="ORF">B0T18DRAFT_490111</name>
</gene>
<evidence type="ECO:0000256" key="1">
    <source>
        <dbReference type="SAM" id="MobiDB-lite"/>
    </source>
</evidence>
<feature type="compositionally biased region" description="Low complexity" evidence="1">
    <location>
        <begin position="22"/>
        <end position="34"/>
    </location>
</feature>
<reference evidence="2" key="1">
    <citation type="submission" date="2023-06" db="EMBL/GenBank/DDBJ databases">
        <title>Genome-scale phylogeny and comparative genomics of the fungal order Sordariales.</title>
        <authorList>
            <consortium name="Lawrence Berkeley National Laboratory"/>
            <person name="Hensen N."/>
            <person name="Bonometti L."/>
            <person name="Westerberg I."/>
            <person name="Brannstrom I.O."/>
            <person name="Guillou S."/>
            <person name="Cros-Aarteil S."/>
            <person name="Calhoun S."/>
            <person name="Haridas S."/>
            <person name="Kuo A."/>
            <person name="Mondo S."/>
            <person name="Pangilinan J."/>
            <person name="Riley R."/>
            <person name="LaButti K."/>
            <person name="Andreopoulos B."/>
            <person name="Lipzen A."/>
            <person name="Chen C."/>
            <person name="Yanf M."/>
            <person name="Daum C."/>
            <person name="Ng V."/>
            <person name="Clum A."/>
            <person name="Steindorff A."/>
            <person name="Ohm R."/>
            <person name="Martin F."/>
            <person name="Silar P."/>
            <person name="Natvig D."/>
            <person name="Lalanne C."/>
            <person name="Gautier V."/>
            <person name="Ament-velasquez S.L."/>
            <person name="Kruys A."/>
            <person name="Hutchinson M.I."/>
            <person name="Powell A.J."/>
            <person name="Barry K."/>
            <person name="Miller A.N."/>
            <person name="Grigoriev I.V."/>
            <person name="Debuchy R."/>
            <person name="Gladieux P."/>
            <person name="Thoren M.H."/>
            <person name="Johannesson H."/>
        </authorList>
    </citation>
    <scope>NUCLEOTIDE SEQUENCE</scope>
    <source>
        <strain evidence="2">SMH3187-1</strain>
    </source>
</reference>
<sequence>MAKRLSREKSMPTKSCPACGTSSPSAQEPAAEPPAHIDKRPKGFTKLIKRLKEYKTSVVEKRKRTKTLDALNRLVDYSIDPSAHSDRDLDAVLANIHYLPSSLTDCTGFCPRHRKRVNIITLDSDSESNDYDDADDEEEVKDEKENMLQQLPLGSSTNLPMSAATAA</sequence>
<organism evidence="2 3">
    <name type="scientific">Schizothecium vesticola</name>
    <dbReference type="NCBI Taxonomy" id="314040"/>
    <lineage>
        <taxon>Eukaryota</taxon>
        <taxon>Fungi</taxon>
        <taxon>Dikarya</taxon>
        <taxon>Ascomycota</taxon>
        <taxon>Pezizomycotina</taxon>
        <taxon>Sordariomycetes</taxon>
        <taxon>Sordariomycetidae</taxon>
        <taxon>Sordariales</taxon>
        <taxon>Schizotheciaceae</taxon>
        <taxon>Schizothecium</taxon>
    </lineage>
</organism>
<feature type="region of interest" description="Disordered" evidence="1">
    <location>
        <begin position="1"/>
        <end position="42"/>
    </location>
</feature>
<feature type="region of interest" description="Disordered" evidence="1">
    <location>
        <begin position="125"/>
        <end position="167"/>
    </location>
</feature>
<protein>
    <submittedName>
        <fullName evidence="2">Uncharacterized protein</fullName>
    </submittedName>
</protein>
<evidence type="ECO:0000313" key="3">
    <source>
        <dbReference type="Proteomes" id="UP001172155"/>
    </source>
</evidence>
<name>A0AA40K2H2_9PEZI</name>
<feature type="compositionally biased region" description="Polar residues" evidence="1">
    <location>
        <begin position="147"/>
        <end position="160"/>
    </location>
</feature>
<feature type="compositionally biased region" description="Basic and acidic residues" evidence="1">
    <location>
        <begin position="1"/>
        <end position="11"/>
    </location>
</feature>